<dbReference type="InterPro" id="IPR018497">
    <property type="entry name" value="Peptidase_M13_C"/>
</dbReference>
<dbReference type="GO" id="GO:0004222">
    <property type="term" value="F:metalloendopeptidase activity"/>
    <property type="evidence" value="ECO:0007669"/>
    <property type="project" value="InterPro"/>
</dbReference>
<evidence type="ECO:0000256" key="3">
    <source>
        <dbReference type="ARBA" id="ARBA00022670"/>
    </source>
</evidence>
<dbReference type="EMBL" id="JARKHS020035782">
    <property type="protein sequence ID" value="KAK8756917.1"/>
    <property type="molecule type" value="Genomic_DNA"/>
</dbReference>
<name>A0AAQ4D377_AMBAM</name>
<dbReference type="InterPro" id="IPR000718">
    <property type="entry name" value="Peptidase_M13"/>
</dbReference>
<keyword evidence="5" id="KW-0378">Hydrolase</keyword>
<dbReference type="InterPro" id="IPR042089">
    <property type="entry name" value="Peptidase_M13_dom_2"/>
</dbReference>
<dbReference type="GO" id="GO:0016485">
    <property type="term" value="P:protein processing"/>
    <property type="evidence" value="ECO:0007669"/>
    <property type="project" value="TreeGrafter"/>
</dbReference>
<keyword evidence="9" id="KW-0812">Transmembrane</keyword>
<dbReference type="SUPFAM" id="SSF55486">
    <property type="entry name" value="Metalloproteases ('zincins'), catalytic domain"/>
    <property type="match status" value="1"/>
</dbReference>
<dbReference type="Pfam" id="PF01431">
    <property type="entry name" value="Peptidase_M13"/>
    <property type="match status" value="1"/>
</dbReference>
<comment type="caution">
    <text evidence="12">The sequence shown here is derived from an EMBL/GenBank/DDBJ whole genome shotgun (WGS) entry which is preliminary data.</text>
</comment>
<feature type="region of interest" description="Disordered" evidence="8">
    <location>
        <begin position="564"/>
        <end position="590"/>
    </location>
</feature>
<feature type="domain" description="Peptidase M13 C-terminal" evidence="10">
    <location>
        <begin position="492"/>
        <end position="686"/>
    </location>
</feature>
<protein>
    <recommendedName>
        <fullName evidence="14">M13 family peptidase</fullName>
    </recommendedName>
</protein>
<evidence type="ECO:0008006" key="14">
    <source>
        <dbReference type="Google" id="ProtNLM"/>
    </source>
</evidence>
<evidence type="ECO:0000256" key="7">
    <source>
        <dbReference type="ARBA" id="ARBA00023049"/>
    </source>
</evidence>
<evidence type="ECO:0000256" key="9">
    <source>
        <dbReference type="SAM" id="Phobius"/>
    </source>
</evidence>
<dbReference type="Gene3D" id="3.40.390.10">
    <property type="entry name" value="Collagenase (Catalytic Domain)"/>
    <property type="match status" value="1"/>
</dbReference>
<reference evidence="12 13" key="1">
    <citation type="journal article" date="2023" name="Arcadia Sci">
        <title>De novo assembly of a long-read Amblyomma americanum tick genome.</title>
        <authorList>
            <person name="Chou S."/>
            <person name="Poskanzer K.E."/>
            <person name="Rollins M."/>
            <person name="Thuy-Boun P.S."/>
        </authorList>
    </citation>
    <scope>NUCLEOTIDE SEQUENCE [LARGE SCALE GENOMIC DNA]</scope>
    <source>
        <strain evidence="12">F_SG_1</strain>
        <tissue evidence="12">Salivary glands</tissue>
    </source>
</reference>
<dbReference type="InterPro" id="IPR008753">
    <property type="entry name" value="Peptidase_M13_N"/>
</dbReference>
<keyword evidence="6" id="KW-0862">Zinc</keyword>
<organism evidence="12 13">
    <name type="scientific">Amblyomma americanum</name>
    <name type="common">Lone star tick</name>
    <dbReference type="NCBI Taxonomy" id="6943"/>
    <lineage>
        <taxon>Eukaryota</taxon>
        <taxon>Metazoa</taxon>
        <taxon>Ecdysozoa</taxon>
        <taxon>Arthropoda</taxon>
        <taxon>Chelicerata</taxon>
        <taxon>Arachnida</taxon>
        <taxon>Acari</taxon>
        <taxon>Parasitiformes</taxon>
        <taxon>Ixodida</taxon>
        <taxon>Ixodoidea</taxon>
        <taxon>Ixodidae</taxon>
        <taxon>Amblyomminae</taxon>
        <taxon>Amblyomma</taxon>
    </lineage>
</organism>
<keyword evidence="4" id="KW-0479">Metal-binding</keyword>
<accession>A0AAQ4D377</accession>
<comment type="cofactor">
    <cofactor evidence="1">
        <name>Zn(2+)</name>
        <dbReference type="ChEBI" id="CHEBI:29105"/>
    </cofactor>
</comment>
<dbReference type="PANTHER" id="PTHR11733:SF241">
    <property type="entry name" value="GH26575P-RELATED"/>
    <property type="match status" value="1"/>
</dbReference>
<feature type="transmembrane region" description="Helical" evidence="9">
    <location>
        <begin position="7"/>
        <end position="29"/>
    </location>
</feature>
<evidence type="ECO:0000256" key="6">
    <source>
        <dbReference type="ARBA" id="ARBA00022833"/>
    </source>
</evidence>
<dbReference type="AlphaFoldDB" id="A0AAQ4D377"/>
<sequence length="689" mass="78108">MRPIMKIMLPFILAAVGSALVFLCVIMLVKFMQPKLSVGLCRKPGCLRHVQELKSSMNTEFKPCSDFYSFVCGSWKPAGVERSMIERIFAHSREVAVGELEGDPKETPVPLAAQYFQSCMANRSATSMESEIKKFKSFKRGLGLGWPEQWPESGEPHVPPLKILLNLTVNWNINLIFKVRGVPAYQNRPKLIYITRGDWKHRGANPTDEEFVKLVDDECDYLGVPPPGDLLDLKGHVQTIISETVAFNPDPRDEQKRTLKEIDQQTPSQRDRWLEYLNEIFRTEYTSVWNRDDIVLIEHPAILANLQRLLEKVPEASLRAGLSWVFVRNYLWAVIGKPQLRMKGDASQLQTFRKQTCLAHVETTFGLLVSARHIHERFSKTLRDTIVDLFDMVRERIKIKFANSSWIDAIVKKKSYGKLGGIWKSLLPDSRFFSKYTLAGLYKNFPSLGDSFMDNVVSVAKAFRKTMASDDYFSIYSKRLGIGGVASRYGYYYNSVSMDVGALEPPMLYVDGSFAMTYGSLGTILAASMVRAFDEHGVAYNDKGEDDPWWSTGLEEYDKRVKCNLGGAPSEPSTPSGGNSSTNPPSSPLKSKARVNPLFWRALAIDASFEAYRHAVRMEHKVDVHPLDGLESYTDDQVFFMTYCLMTCAVDRNGDECNVPLRHLNKFSTTFKCSPKDTMNPKEKCTFFD</sequence>
<evidence type="ECO:0000256" key="4">
    <source>
        <dbReference type="ARBA" id="ARBA00022723"/>
    </source>
</evidence>
<evidence type="ECO:0000256" key="2">
    <source>
        <dbReference type="ARBA" id="ARBA00007357"/>
    </source>
</evidence>
<dbReference type="Proteomes" id="UP001321473">
    <property type="component" value="Unassembled WGS sequence"/>
</dbReference>
<dbReference type="GO" id="GO:0046872">
    <property type="term" value="F:metal ion binding"/>
    <property type="evidence" value="ECO:0007669"/>
    <property type="project" value="UniProtKB-KW"/>
</dbReference>
<dbReference type="PANTHER" id="PTHR11733">
    <property type="entry name" value="ZINC METALLOPROTEASE FAMILY M13 NEPRILYSIN-RELATED"/>
    <property type="match status" value="1"/>
</dbReference>
<evidence type="ECO:0000313" key="13">
    <source>
        <dbReference type="Proteomes" id="UP001321473"/>
    </source>
</evidence>
<dbReference type="Gene3D" id="1.10.1380.10">
    <property type="entry name" value="Neutral endopeptidase , domain2"/>
    <property type="match status" value="1"/>
</dbReference>
<evidence type="ECO:0000313" key="12">
    <source>
        <dbReference type="EMBL" id="KAK8756917.1"/>
    </source>
</evidence>
<evidence type="ECO:0000256" key="8">
    <source>
        <dbReference type="SAM" id="MobiDB-lite"/>
    </source>
</evidence>
<proteinExistence type="inferred from homology"/>
<keyword evidence="13" id="KW-1185">Reference proteome</keyword>
<comment type="similarity">
    <text evidence="2">Belongs to the peptidase M13 family.</text>
</comment>
<dbReference type="Pfam" id="PF05649">
    <property type="entry name" value="Peptidase_M13_N"/>
    <property type="match status" value="1"/>
</dbReference>
<evidence type="ECO:0000256" key="1">
    <source>
        <dbReference type="ARBA" id="ARBA00001947"/>
    </source>
</evidence>
<evidence type="ECO:0000259" key="10">
    <source>
        <dbReference type="Pfam" id="PF01431"/>
    </source>
</evidence>
<dbReference type="GO" id="GO:0005886">
    <property type="term" value="C:plasma membrane"/>
    <property type="evidence" value="ECO:0007669"/>
    <property type="project" value="TreeGrafter"/>
</dbReference>
<evidence type="ECO:0000259" key="11">
    <source>
        <dbReference type="Pfam" id="PF05649"/>
    </source>
</evidence>
<evidence type="ECO:0000256" key="5">
    <source>
        <dbReference type="ARBA" id="ARBA00022801"/>
    </source>
</evidence>
<gene>
    <name evidence="12" type="ORF">V5799_000385</name>
</gene>
<keyword evidence="9" id="KW-1133">Transmembrane helix</keyword>
<keyword evidence="7" id="KW-0482">Metalloprotease</keyword>
<dbReference type="PROSITE" id="PS51885">
    <property type="entry name" value="NEPRILYSIN"/>
    <property type="match status" value="1"/>
</dbReference>
<dbReference type="InterPro" id="IPR024079">
    <property type="entry name" value="MetalloPept_cat_dom_sf"/>
</dbReference>
<feature type="compositionally biased region" description="Low complexity" evidence="8">
    <location>
        <begin position="569"/>
        <end position="584"/>
    </location>
</feature>
<feature type="domain" description="Peptidase M13 N-terminal" evidence="11">
    <location>
        <begin position="63"/>
        <end position="420"/>
    </location>
</feature>
<keyword evidence="9" id="KW-0472">Membrane</keyword>
<keyword evidence="3" id="KW-0645">Protease</keyword>